<feature type="transmembrane region" description="Helical" evidence="7">
    <location>
        <begin position="128"/>
        <end position="149"/>
    </location>
</feature>
<comment type="similarity">
    <text evidence="2 6">Belongs to the ABC-3 integral membrane protein family.</text>
</comment>
<keyword evidence="6" id="KW-0813">Transport</keyword>
<feature type="transmembrane region" description="Helical" evidence="7">
    <location>
        <begin position="214"/>
        <end position="235"/>
    </location>
</feature>
<protein>
    <submittedName>
        <fullName evidence="8">Metal ABC transporter permease</fullName>
    </submittedName>
</protein>
<accession>A0A4Z0GPI6</accession>
<feature type="transmembrane region" description="Helical" evidence="7">
    <location>
        <begin position="161"/>
        <end position="181"/>
    </location>
</feature>
<evidence type="ECO:0000256" key="7">
    <source>
        <dbReference type="SAM" id="Phobius"/>
    </source>
</evidence>
<dbReference type="PANTHER" id="PTHR30477:SF13">
    <property type="entry name" value="IRON TRANSPORT SYSTEM MEMBRANE PROTEIN HI_0360-RELATED"/>
    <property type="match status" value="1"/>
</dbReference>
<evidence type="ECO:0000256" key="1">
    <source>
        <dbReference type="ARBA" id="ARBA00004141"/>
    </source>
</evidence>
<dbReference type="EMBL" id="SRJD01000004">
    <property type="protein sequence ID" value="TGA99134.1"/>
    <property type="molecule type" value="Genomic_DNA"/>
</dbReference>
<feature type="transmembrane region" description="Helical" evidence="7">
    <location>
        <begin position="6"/>
        <end position="28"/>
    </location>
</feature>
<dbReference type="Proteomes" id="UP000298347">
    <property type="component" value="Unassembled WGS sequence"/>
</dbReference>
<dbReference type="GO" id="GO:0043190">
    <property type="term" value="C:ATP-binding cassette (ABC) transporter complex"/>
    <property type="evidence" value="ECO:0007669"/>
    <property type="project" value="InterPro"/>
</dbReference>
<comment type="subcellular location">
    <subcellularLocation>
        <location evidence="6">Cell membrane</location>
        <topology evidence="6">Multi-pass membrane protein</topology>
    </subcellularLocation>
    <subcellularLocation>
        <location evidence="1">Membrane</location>
        <topology evidence="1">Multi-pass membrane protein</topology>
    </subcellularLocation>
</comment>
<gene>
    <name evidence="8" type="ORF">E4665_04940</name>
</gene>
<feature type="transmembrane region" description="Helical" evidence="7">
    <location>
        <begin position="59"/>
        <end position="78"/>
    </location>
</feature>
<feature type="transmembrane region" description="Helical" evidence="7">
    <location>
        <begin position="241"/>
        <end position="262"/>
    </location>
</feature>
<evidence type="ECO:0000256" key="6">
    <source>
        <dbReference type="RuleBase" id="RU003943"/>
    </source>
</evidence>
<evidence type="ECO:0000256" key="3">
    <source>
        <dbReference type="ARBA" id="ARBA00022692"/>
    </source>
</evidence>
<keyword evidence="4 7" id="KW-1133">Transmembrane helix</keyword>
<dbReference type="OrthoDB" id="9798540at2"/>
<dbReference type="GO" id="GO:0010043">
    <property type="term" value="P:response to zinc ion"/>
    <property type="evidence" value="ECO:0007669"/>
    <property type="project" value="TreeGrafter"/>
</dbReference>
<dbReference type="GO" id="GO:0055085">
    <property type="term" value="P:transmembrane transport"/>
    <property type="evidence" value="ECO:0007669"/>
    <property type="project" value="InterPro"/>
</dbReference>
<dbReference type="Pfam" id="PF00950">
    <property type="entry name" value="ABC-3"/>
    <property type="match status" value="1"/>
</dbReference>
<dbReference type="AlphaFoldDB" id="A0A4Z0GPI6"/>
<dbReference type="InterPro" id="IPR001626">
    <property type="entry name" value="ABC_TroCD"/>
</dbReference>
<proteinExistence type="inferred from homology"/>
<evidence type="ECO:0000256" key="2">
    <source>
        <dbReference type="ARBA" id="ARBA00008034"/>
    </source>
</evidence>
<dbReference type="RefSeq" id="WP_135347690.1">
    <property type="nucleotide sequence ID" value="NZ_SRJD01000004.1"/>
</dbReference>
<feature type="transmembrane region" description="Helical" evidence="7">
    <location>
        <begin position="85"/>
        <end position="108"/>
    </location>
</feature>
<reference evidence="8 9" key="1">
    <citation type="journal article" date="2015" name="Int. J. Syst. Evol. Microbiol.">
        <title>Sporolactobacillus shoreae sp. nov. and Sporolactobacillus spathodeae sp. nov., two spore-forming lactic acid bacteria isolated from tree barks in Thailand.</title>
        <authorList>
            <person name="Thamacharoensuk T."/>
            <person name="Kitahara M."/>
            <person name="Ohkuma M."/>
            <person name="Thongchul N."/>
            <person name="Tanasupawat S."/>
        </authorList>
    </citation>
    <scope>NUCLEOTIDE SEQUENCE [LARGE SCALE GENOMIC DNA]</scope>
    <source>
        <strain evidence="8 9">BK92</strain>
    </source>
</reference>
<name>A0A4Z0GPI6_9BACL</name>
<dbReference type="PANTHER" id="PTHR30477">
    <property type="entry name" value="ABC-TRANSPORTER METAL-BINDING PROTEIN"/>
    <property type="match status" value="1"/>
</dbReference>
<dbReference type="Gene3D" id="1.10.3470.10">
    <property type="entry name" value="ABC transporter involved in vitamin B12 uptake, BtuC"/>
    <property type="match status" value="1"/>
</dbReference>
<keyword evidence="9" id="KW-1185">Reference proteome</keyword>
<dbReference type="SUPFAM" id="SSF81345">
    <property type="entry name" value="ABC transporter involved in vitamin B12 uptake, BtuC"/>
    <property type="match status" value="1"/>
</dbReference>
<evidence type="ECO:0000256" key="5">
    <source>
        <dbReference type="ARBA" id="ARBA00023136"/>
    </source>
</evidence>
<organism evidence="8 9">
    <name type="scientific">Sporolactobacillus shoreae</name>
    <dbReference type="NCBI Taxonomy" id="1465501"/>
    <lineage>
        <taxon>Bacteria</taxon>
        <taxon>Bacillati</taxon>
        <taxon>Bacillota</taxon>
        <taxon>Bacilli</taxon>
        <taxon>Bacillales</taxon>
        <taxon>Sporolactobacillaceae</taxon>
        <taxon>Sporolactobacillus</taxon>
    </lineage>
</organism>
<evidence type="ECO:0000313" key="9">
    <source>
        <dbReference type="Proteomes" id="UP000298347"/>
    </source>
</evidence>
<evidence type="ECO:0000313" key="8">
    <source>
        <dbReference type="EMBL" id="TGA99134.1"/>
    </source>
</evidence>
<sequence>MFQYDFMQHAFIAGTLIAVMCGVIGVFIVARSLSFIAHTLSHIGFAGAAFAAYAGIDPLAGLLAFTLLGALGVGQMGVRMFRRDASISVILSLALALGILFLSLGNVQGNYSRTLLFGSVVGIDLQDIWLIVVITIFVILVLGAGYRWLKFDSFDQVGAEAAGLPIRWISIGFLLLMAVAVSATVQIVGALLVFALMTVPAAAARFFTQSIFGMILLSSLIAILGVWFGLTAGYYTNAPVSFFIVAFDAAVYFIGMAFQAIIRRRRGAETA</sequence>
<keyword evidence="3 6" id="KW-0812">Transmembrane</keyword>
<evidence type="ECO:0000256" key="4">
    <source>
        <dbReference type="ARBA" id="ARBA00022989"/>
    </source>
</evidence>
<dbReference type="InterPro" id="IPR037294">
    <property type="entry name" value="ABC_BtuC-like"/>
</dbReference>
<keyword evidence="5 7" id="KW-0472">Membrane</keyword>
<comment type="caution">
    <text evidence="8">The sequence shown here is derived from an EMBL/GenBank/DDBJ whole genome shotgun (WGS) entry which is preliminary data.</text>
</comment>